<organism evidence="2 3">
    <name type="scientific">Penaeus vannamei</name>
    <name type="common">Whiteleg shrimp</name>
    <name type="synonym">Litopenaeus vannamei</name>
    <dbReference type="NCBI Taxonomy" id="6689"/>
    <lineage>
        <taxon>Eukaryota</taxon>
        <taxon>Metazoa</taxon>
        <taxon>Ecdysozoa</taxon>
        <taxon>Arthropoda</taxon>
        <taxon>Crustacea</taxon>
        <taxon>Multicrustacea</taxon>
        <taxon>Malacostraca</taxon>
        <taxon>Eumalacostraca</taxon>
        <taxon>Eucarida</taxon>
        <taxon>Decapoda</taxon>
        <taxon>Dendrobranchiata</taxon>
        <taxon>Penaeoidea</taxon>
        <taxon>Penaeidae</taxon>
        <taxon>Penaeus</taxon>
    </lineage>
</organism>
<feature type="region of interest" description="Disordered" evidence="1">
    <location>
        <begin position="169"/>
        <end position="205"/>
    </location>
</feature>
<evidence type="ECO:0000313" key="2">
    <source>
        <dbReference type="EMBL" id="ROT78336.1"/>
    </source>
</evidence>
<protein>
    <submittedName>
        <fullName evidence="2">Uncharacterized protein</fullName>
    </submittedName>
</protein>
<evidence type="ECO:0000313" key="3">
    <source>
        <dbReference type="Proteomes" id="UP000283509"/>
    </source>
</evidence>
<gene>
    <name evidence="2" type="ORF">C7M84_002967</name>
</gene>
<feature type="region of interest" description="Disordered" evidence="1">
    <location>
        <begin position="1"/>
        <end position="21"/>
    </location>
</feature>
<accession>A0A423TPE8</accession>
<feature type="compositionally biased region" description="Polar residues" evidence="1">
    <location>
        <begin position="170"/>
        <end position="183"/>
    </location>
</feature>
<keyword evidence="3" id="KW-1185">Reference proteome</keyword>
<dbReference type="EMBL" id="QCYY01001399">
    <property type="protein sequence ID" value="ROT78336.1"/>
    <property type="molecule type" value="Genomic_DNA"/>
</dbReference>
<reference evidence="2 3" key="1">
    <citation type="submission" date="2018-04" db="EMBL/GenBank/DDBJ databases">
        <authorList>
            <person name="Zhang X."/>
            <person name="Yuan J."/>
            <person name="Li F."/>
            <person name="Xiang J."/>
        </authorList>
    </citation>
    <scope>NUCLEOTIDE SEQUENCE [LARGE SCALE GENOMIC DNA]</scope>
    <source>
        <tissue evidence="2">Muscle</tissue>
    </source>
</reference>
<dbReference type="Proteomes" id="UP000283509">
    <property type="component" value="Unassembled WGS sequence"/>
</dbReference>
<sequence>MEDNKCTESDGKPKCAKKGGTITPVEDCNTDQRSKWSLDKACTCCLPCKDTKGCSKKGGVCATKCDNGEIPKGKCKGGDCKCCAKDDGCSPSYAKKKCNSKGGTITDKKDCSFISKDKWSWNPSCTCCLPCAETKGCTNKGGFCAATCANGEVSNAKCKGKSCKCCATEAEQTTPPSDAQTTPPGDLAEVRSPRALQFNQRGIDV</sequence>
<evidence type="ECO:0000256" key="1">
    <source>
        <dbReference type="SAM" id="MobiDB-lite"/>
    </source>
</evidence>
<name>A0A423TPE8_PENVA</name>
<reference evidence="2 3" key="2">
    <citation type="submission" date="2019-01" db="EMBL/GenBank/DDBJ databases">
        <title>The decoding of complex shrimp genome reveals the adaptation for benthos swimmer, frequently molting mechanism and breeding impact on genome.</title>
        <authorList>
            <person name="Sun Y."/>
            <person name="Gao Y."/>
            <person name="Yu Y."/>
        </authorList>
    </citation>
    <scope>NUCLEOTIDE SEQUENCE [LARGE SCALE GENOMIC DNA]</scope>
    <source>
        <tissue evidence="2">Muscle</tissue>
    </source>
</reference>
<comment type="caution">
    <text evidence="2">The sequence shown here is derived from an EMBL/GenBank/DDBJ whole genome shotgun (WGS) entry which is preliminary data.</text>
</comment>
<feature type="compositionally biased region" description="Basic and acidic residues" evidence="1">
    <location>
        <begin position="1"/>
        <end position="13"/>
    </location>
</feature>
<proteinExistence type="predicted"/>
<dbReference type="AlphaFoldDB" id="A0A423TPE8"/>